<proteinExistence type="predicted"/>
<sequence length="120" mass="14039">MEIHTMEIHPACLKDNEEYIIEKKYNEDNILLYKGIRKVTSLDMINPEGLYEKVHFVNVELLSKKQNIENMPKLNPPELTRSTHITPEYSGILEQLGSSFDIEDDVKFYDKHSTIVENEN</sequence>
<dbReference type="AlphaFoldDB" id="A0A6C0HAR9"/>
<protein>
    <submittedName>
        <fullName evidence="1">Uncharacterized protein</fullName>
    </submittedName>
</protein>
<name>A0A6C0HAR9_9ZZZZ</name>
<evidence type="ECO:0000313" key="1">
    <source>
        <dbReference type="EMBL" id="QHT77470.1"/>
    </source>
</evidence>
<reference evidence="1" key="1">
    <citation type="journal article" date="2020" name="Nature">
        <title>Giant virus diversity and host interactions through global metagenomics.</title>
        <authorList>
            <person name="Schulz F."/>
            <person name="Roux S."/>
            <person name="Paez-Espino D."/>
            <person name="Jungbluth S."/>
            <person name="Walsh D.A."/>
            <person name="Denef V.J."/>
            <person name="McMahon K.D."/>
            <person name="Konstantinidis K.T."/>
            <person name="Eloe-Fadrosh E.A."/>
            <person name="Kyrpides N.C."/>
            <person name="Woyke T."/>
        </authorList>
    </citation>
    <scope>NUCLEOTIDE SEQUENCE</scope>
    <source>
        <strain evidence="1">GVMAG-M-3300023179-86</strain>
    </source>
</reference>
<accession>A0A6C0HAR9</accession>
<organism evidence="1">
    <name type="scientific">viral metagenome</name>
    <dbReference type="NCBI Taxonomy" id="1070528"/>
    <lineage>
        <taxon>unclassified sequences</taxon>
        <taxon>metagenomes</taxon>
        <taxon>organismal metagenomes</taxon>
    </lineage>
</organism>
<dbReference type="EMBL" id="MN739917">
    <property type="protein sequence ID" value="QHT77470.1"/>
    <property type="molecule type" value="Genomic_DNA"/>
</dbReference>